<organism evidence="8 9">
    <name type="scientific">Agrococcus pavilionensis RW1</name>
    <dbReference type="NCBI Taxonomy" id="1330458"/>
    <lineage>
        <taxon>Bacteria</taxon>
        <taxon>Bacillati</taxon>
        <taxon>Actinomycetota</taxon>
        <taxon>Actinomycetes</taxon>
        <taxon>Micrococcales</taxon>
        <taxon>Microbacteriaceae</taxon>
        <taxon>Agrococcus</taxon>
    </lineage>
</organism>
<dbReference type="EMBL" id="ASHR01000024">
    <property type="protein sequence ID" value="ERG64330.1"/>
    <property type="molecule type" value="Genomic_DNA"/>
</dbReference>
<name>U1MUM1_9MICO</name>
<evidence type="ECO:0000256" key="1">
    <source>
        <dbReference type="ARBA" id="ARBA00004651"/>
    </source>
</evidence>
<feature type="transmembrane region" description="Helical" evidence="6">
    <location>
        <begin position="127"/>
        <end position="145"/>
    </location>
</feature>
<reference evidence="8 9" key="1">
    <citation type="journal article" date="2013" name="Genome Announc.">
        <title>First draft genome sequence from a member of the genus agrococcus, isolated from modern microbialites.</title>
        <authorList>
            <person name="White R.A.III."/>
            <person name="Grassa C.J."/>
            <person name="Suttle C.A."/>
        </authorList>
    </citation>
    <scope>NUCLEOTIDE SEQUENCE [LARGE SCALE GENOMIC DNA]</scope>
    <source>
        <strain evidence="8 9">RW1</strain>
    </source>
</reference>
<keyword evidence="9" id="KW-1185">Reference proteome</keyword>
<evidence type="ECO:0000256" key="6">
    <source>
        <dbReference type="SAM" id="Phobius"/>
    </source>
</evidence>
<gene>
    <name evidence="8" type="ORF">L332_07670</name>
</gene>
<dbReference type="AlphaFoldDB" id="U1MUM1"/>
<feature type="transmembrane region" description="Helical" evidence="6">
    <location>
        <begin position="206"/>
        <end position="228"/>
    </location>
</feature>
<evidence type="ECO:0000313" key="8">
    <source>
        <dbReference type="EMBL" id="ERG64330.1"/>
    </source>
</evidence>
<dbReference type="Pfam" id="PF02687">
    <property type="entry name" value="FtsX"/>
    <property type="match status" value="1"/>
</dbReference>
<comment type="subcellular location">
    <subcellularLocation>
        <location evidence="1">Cell membrane</location>
        <topology evidence="1">Multi-pass membrane protein</topology>
    </subcellularLocation>
</comment>
<keyword evidence="2" id="KW-1003">Cell membrane</keyword>
<evidence type="ECO:0000256" key="5">
    <source>
        <dbReference type="ARBA" id="ARBA00023136"/>
    </source>
</evidence>
<accession>U1MUM1</accession>
<evidence type="ECO:0000313" key="9">
    <source>
        <dbReference type="Proteomes" id="UP000016462"/>
    </source>
</evidence>
<dbReference type="GO" id="GO:0005886">
    <property type="term" value="C:plasma membrane"/>
    <property type="evidence" value="ECO:0007669"/>
    <property type="project" value="UniProtKB-SubCell"/>
</dbReference>
<feature type="transmembrane region" description="Helical" evidence="6">
    <location>
        <begin position="406"/>
        <end position="431"/>
    </location>
</feature>
<proteinExistence type="predicted"/>
<evidence type="ECO:0000256" key="2">
    <source>
        <dbReference type="ARBA" id="ARBA00022475"/>
    </source>
</evidence>
<evidence type="ECO:0000259" key="7">
    <source>
        <dbReference type="Pfam" id="PF02687"/>
    </source>
</evidence>
<keyword evidence="5 6" id="KW-0472">Membrane</keyword>
<feature type="transmembrane region" description="Helical" evidence="6">
    <location>
        <begin position="318"/>
        <end position="340"/>
    </location>
</feature>
<keyword evidence="4 6" id="KW-1133">Transmembrane helix</keyword>
<feature type="transmembrane region" description="Helical" evidence="6">
    <location>
        <begin position="29"/>
        <end position="54"/>
    </location>
</feature>
<dbReference type="Proteomes" id="UP000016462">
    <property type="component" value="Unassembled WGS sequence"/>
</dbReference>
<protein>
    <recommendedName>
        <fullName evidence="7">ABC3 transporter permease C-terminal domain-containing protein</fullName>
    </recommendedName>
</protein>
<dbReference type="InterPro" id="IPR003838">
    <property type="entry name" value="ABC3_permease_C"/>
</dbReference>
<feature type="domain" description="ABC3 transporter permease C-terminal" evidence="7">
    <location>
        <begin position="89"/>
        <end position="191"/>
    </location>
</feature>
<feature type="transmembrane region" description="Helical" evidence="6">
    <location>
        <begin position="373"/>
        <end position="400"/>
    </location>
</feature>
<feature type="transmembrane region" description="Helical" evidence="6">
    <location>
        <begin position="283"/>
        <end position="306"/>
    </location>
</feature>
<keyword evidence="3 6" id="KW-0812">Transmembrane</keyword>
<feature type="transmembrane region" description="Helical" evidence="6">
    <location>
        <begin position="66"/>
        <end position="90"/>
    </location>
</feature>
<comment type="caution">
    <text evidence="8">The sequence shown here is derived from an EMBL/GenBank/DDBJ whole genome shotgun (WGS) entry which is preliminary data.</text>
</comment>
<sequence length="441" mass="45026">MDRGLAMTALLLWVRLARATGPRATDVLSAIAFAFATAALLAVLGGVNAFQVRLDEGRVDPFDGELIVTLALVAAALLLPAVWTLAQAAVRLALARRDDRLAALRLAGATRGQVSTMAVLDAVAQALVGVVVGAMLALAVTPGIARIEFQGLPFTVAELLPPAWIWLAAGAAVLLTALGAALASLRRVHVTPLGVAQRVGQQGLSLWRIVAFAIPLGVYVAVVALDLVPVDVSFSIALIAIVVLAYSLIGPLLIQLVARIVARAARRPATLLAARRVIDDPRGAFNIVGAMSVAVMAGGFASLAPALGAADDPFAVDIATGAALTIAIAGVLGAVLAGIAQSAKVLDQQREHQAMHRMGVDMPVMQSALVRQVALPLIVGVGGAAGVALLLILPSFMLWWSSADSVVTWALLTVGAVAVTLGATAAALPLVKRVATASTAA</sequence>
<evidence type="ECO:0000256" key="4">
    <source>
        <dbReference type="ARBA" id="ARBA00022989"/>
    </source>
</evidence>
<feature type="transmembrane region" description="Helical" evidence="6">
    <location>
        <begin position="234"/>
        <end position="262"/>
    </location>
</feature>
<evidence type="ECO:0000256" key="3">
    <source>
        <dbReference type="ARBA" id="ARBA00022692"/>
    </source>
</evidence>
<feature type="transmembrane region" description="Helical" evidence="6">
    <location>
        <begin position="165"/>
        <end position="185"/>
    </location>
</feature>